<dbReference type="CDD" id="cd07477">
    <property type="entry name" value="Peptidases_S8_Subtilisin_subset"/>
    <property type="match status" value="1"/>
</dbReference>
<keyword evidence="3" id="KW-0479">Metal-binding</keyword>
<dbReference type="PROSITE" id="PS00137">
    <property type="entry name" value="SUBTILASE_HIS"/>
    <property type="match status" value="1"/>
</dbReference>
<dbReference type="GO" id="GO:0004252">
    <property type="term" value="F:serine-type endopeptidase activity"/>
    <property type="evidence" value="ECO:0007669"/>
    <property type="project" value="UniProtKB-UniRule"/>
</dbReference>
<accession>A0A6C0FWQ3</accession>
<dbReference type="SUPFAM" id="SSF52743">
    <property type="entry name" value="Subtilisin-like"/>
    <property type="match status" value="1"/>
</dbReference>
<protein>
    <submittedName>
        <fullName evidence="10">S8 family peptidase</fullName>
    </submittedName>
</protein>
<evidence type="ECO:0000256" key="7">
    <source>
        <dbReference type="RuleBase" id="RU003355"/>
    </source>
</evidence>
<name>A0A6C0FWQ3_9BACL</name>
<evidence type="ECO:0000256" key="3">
    <source>
        <dbReference type="ARBA" id="ARBA00022723"/>
    </source>
</evidence>
<evidence type="ECO:0000256" key="1">
    <source>
        <dbReference type="ARBA" id="ARBA00011073"/>
    </source>
</evidence>
<dbReference type="PROSITE" id="PS00138">
    <property type="entry name" value="SUBTILASE_SER"/>
    <property type="match status" value="1"/>
</dbReference>
<evidence type="ECO:0000259" key="9">
    <source>
        <dbReference type="Pfam" id="PF00082"/>
    </source>
</evidence>
<reference evidence="10 11" key="1">
    <citation type="submission" date="2020-01" db="EMBL/GenBank/DDBJ databases">
        <title>Paenibacillus sp. nov., isolated from tomato rhizosphere.</title>
        <authorList>
            <person name="Weon H.-Y."/>
            <person name="Lee S.A."/>
        </authorList>
    </citation>
    <scope>NUCLEOTIDE SEQUENCE [LARGE SCALE GENOMIC DNA]</scope>
    <source>
        <strain evidence="10 11">12200R-189</strain>
    </source>
</reference>
<keyword evidence="4 6" id="KW-0378">Hydrolase</keyword>
<comment type="similarity">
    <text evidence="1 6 7">Belongs to the peptidase S8 family.</text>
</comment>
<dbReference type="AlphaFoldDB" id="A0A6C0FWQ3"/>
<dbReference type="InterPro" id="IPR023828">
    <property type="entry name" value="Peptidase_S8_Ser-AS"/>
</dbReference>
<gene>
    <name evidence="10" type="ORF">GXP70_11360</name>
</gene>
<feature type="domain" description="Peptidase S8/S53" evidence="9">
    <location>
        <begin position="165"/>
        <end position="404"/>
    </location>
</feature>
<dbReference type="PROSITE" id="PS51892">
    <property type="entry name" value="SUBTILASE"/>
    <property type="match status" value="1"/>
</dbReference>
<dbReference type="InterPro" id="IPR022398">
    <property type="entry name" value="Peptidase_S8_His-AS"/>
</dbReference>
<dbReference type="InterPro" id="IPR023827">
    <property type="entry name" value="Peptidase_S8_Asp-AS"/>
</dbReference>
<dbReference type="InterPro" id="IPR050131">
    <property type="entry name" value="Peptidase_S8_subtilisin-like"/>
</dbReference>
<dbReference type="PANTHER" id="PTHR43806:SF11">
    <property type="entry name" value="CEREVISIN-RELATED"/>
    <property type="match status" value="1"/>
</dbReference>
<dbReference type="InterPro" id="IPR034202">
    <property type="entry name" value="Subtilisin_Carlsberg-like"/>
</dbReference>
<evidence type="ECO:0000256" key="8">
    <source>
        <dbReference type="SAM" id="MobiDB-lite"/>
    </source>
</evidence>
<dbReference type="GO" id="GO:0006508">
    <property type="term" value="P:proteolysis"/>
    <property type="evidence" value="ECO:0007669"/>
    <property type="project" value="UniProtKB-KW"/>
</dbReference>
<feature type="active site" description="Charge relay system" evidence="6">
    <location>
        <position position="172"/>
    </location>
</feature>
<feature type="active site" description="Charge relay system" evidence="6">
    <location>
        <position position="201"/>
    </location>
</feature>
<keyword evidence="2 6" id="KW-0645">Protease</keyword>
<dbReference type="GO" id="GO:0046872">
    <property type="term" value="F:metal ion binding"/>
    <property type="evidence" value="ECO:0007669"/>
    <property type="project" value="UniProtKB-KW"/>
</dbReference>
<dbReference type="Pfam" id="PF00082">
    <property type="entry name" value="Peptidase_S8"/>
    <property type="match status" value="1"/>
</dbReference>
<keyword evidence="11" id="KW-1185">Reference proteome</keyword>
<dbReference type="PANTHER" id="PTHR43806">
    <property type="entry name" value="PEPTIDASE S8"/>
    <property type="match status" value="1"/>
</dbReference>
<dbReference type="EMBL" id="CP048209">
    <property type="protein sequence ID" value="QHT60472.1"/>
    <property type="molecule type" value="Genomic_DNA"/>
</dbReference>
<dbReference type="PRINTS" id="PR00723">
    <property type="entry name" value="SUBTILISIN"/>
</dbReference>
<evidence type="ECO:0000256" key="2">
    <source>
        <dbReference type="ARBA" id="ARBA00022670"/>
    </source>
</evidence>
<feature type="compositionally biased region" description="Basic residues" evidence="8">
    <location>
        <begin position="425"/>
        <end position="440"/>
    </location>
</feature>
<organism evidence="10 11">
    <name type="scientific">Paenibacillus lycopersici</name>
    <dbReference type="NCBI Taxonomy" id="2704462"/>
    <lineage>
        <taxon>Bacteria</taxon>
        <taxon>Bacillati</taxon>
        <taxon>Bacillota</taxon>
        <taxon>Bacilli</taxon>
        <taxon>Bacillales</taxon>
        <taxon>Paenibacillaceae</taxon>
        <taxon>Paenibacillus</taxon>
    </lineage>
</organism>
<dbReference type="Proteomes" id="UP000476064">
    <property type="component" value="Chromosome"/>
</dbReference>
<keyword evidence="5 6" id="KW-0720">Serine protease</keyword>
<proteinExistence type="inferred from homology"/>
<dbReference type="InterPro" id="IPR015500">
    <property type="entry name" value="Peptidase_S8_subtilisin-rel"/>
</dbReference>
<dbReference type="KEGG" id="plyc:GXP70_11360"/>
<feature type="active site" description="Charge relay system" evidence="6">
    <location>
        <position position="358"/>
    </location>
</feature>
<dbReference type="InterPro" id="IPR036852">
    <property type="entry name" value="Peptidase_S8/S53_dom_sf"/>
</dbReference>
<evidence type="ECO:0000256" key="4">
    <source>
        <dbReference type="ARBA" id="ARBA00022801"/>
    </source>
</evidence>
<sequence>MPKVEKLLLSCSTARSTARTSRKLIGFKRQDQYDKCVRQLADYGIKPLKSIRRGRLIVCHIDGRRGDRLRKLAQHPDVSYVEPDFKVHAHGFVPMNGAGKGTSNGSRLAVSGFGSRQSSSPYMKHGLRPATRKANARTESSGVRASWNVRQIQADQVWPKTRGGGAGIGIIDTGIGKHPDLRVSGGVNTMGGSSFADDHGHGTHVAGIAAALGKYGQPSGTAPGAKLYAVKALDANGAGYVSDLIKGIDWCVKKKVNVINMSLGLAGETSSALKEAVQRARKNGIVVVASAGNDGPSNRKGIDQPARYSDAIAVAASTPKGKIADYSSRGYGIDVTAPGSFVKSTRPGGGYAIMSGTSMSCPHVAGGVALLKSLQPGLTPQGIKKRLRATARNVPGYGTRSQGCGIVQLYAACGLAADGNEAAASRRKRGAGGVSRAKRQGRSEGQGGRKR</sequence>
<evidence type="ECO:0000313" key="10">
    <source>
        <dbReference type="EMBL" id="QHT60472.1"/>
    </source>
</evidence>
<evidence type="ECO:0000256" key="6">
    <source>
        <dbReference type="PROSITE-ProRule" id="PRU01240"/>
    </source>
</evidence>
<dbReference type="Gene3D" id="3.40.50.200">
    <property type="entry name" value="Peptidase S8/S53 domain"/>
    <property type="match status" value="1"/>
</dbReference>
<evidence type="ECO:0000313" key="11">
    <source>
        <dbReference type="Proteomes" id="UP000476064"/>
    </source>
</evidence>
<feature type="region of interest" description="Disordered" evidence="8">
    <location>
        <begin position="112"/>
        <end position="142"/>
    </location>
</feature>
<dbReference type="PROSITE" id="PS00136">
    <property type="entry name" value="SUBTILASE_ASP"/>
    <property type="match status" value="1"/>
</dbReference>
<dbReference type="InterPro" id="IPR000209">
    <property type="entry name" value="Peptidase_S8/S53_dom"/>
</dbReference>
<evidence type="ECO:0000256" key="5">
    <source>
        <dbReference type="ARBA" id="ARBA00022825"/>
    </source>
</evidence>
<feature type="region of interest" description="Disordered" evidence="8">
    <location>
        <begin position="422"/>
        <end position="451"/>
    </location>
</feature>
<feature type="compositionally biased region" description="Basic residues" evidence="8">
    <location>
        <begin position="125"/>
        <end position="135"/>
    </location>
</feature>